<gene>
    <name evidence="3" type="ORF">SAMN05660330_02057</name>
</gene>
<evidence type="ECO:0000313" key="3">
    <source>
        <dbReference type="EMBL" id="SDP19094.1"/>
    </source>
</evidence>
<dbReference type="PANTHER" id="PTHR34404">
    <property type="entry name" value="REGULATORY PROTEIN, FMDB FAMILY"/>
    <property type="match status" value="1"/>
</dbReference>
<dbReference type="NCBIfam" id="TIGR02605">
    <property type="entry name" value="CxxC_CxxC_SSSS"/>
    <property type="match status" value="1"/>
</dbReference>
<dbReference type="Proteomes" id="UP000199073">
    <property type="component" value="Unassembled WGS sequence"/>
</dbReference>
<feature type="compositionally biased region" description="Basic and acidic residues" evidence="1">
    <location>
        <begin position="153"/>
        <end position="163"/>
    </location>
</feature>
<dbReference type="EMBL" id="FNJI01000012">
    <property type="protein sequence ID" value="SDP19094.1"/>
    <property type="molecule type" value="Genomic_DNA"/>
</dbReference>
<accession>A0A1H0QP32</accession>
<organism evidence="3 4">
    <name type="scientific">Desulforhopalus singaporensis</name>
    <dbReference type="NCBI Taxonomy" id="91360"/>
    <lineage>
        <taxon>Bacteria</taxon>
        <taxon>Pseudomonadati</taxon>
        <taxon>Thermodesulfobacteriota</taxon>
        <taxon>Desulfobulbia</taxon>
        <taxon>Desulfobulbales</taxon>
        <taxon>Desulfocapsaceae</taxon>
        <taxon>Desulforhopalus</taxon>
    </lineage>
</organism>
<evidence type="ECO:0000259" key="2">
    <source>
        <dbReference type="SMART" id="SM00834"/>
    </source>
</evidence>
<dbReference type="STRING" id="91360.SAMN05660330_02057"/>
<proteinExistence type="predicted"/>
<dbReference type="OrthoDB" id="9806664at2"/>
<name>A0A1H0QP32_9BACT</name>
<keyword evidence="4" id="KW-1185">Reference proteome</keyword>
<reference evidence="3 4" key="1">
    <citation type="submission" date="2016-10" db="EMBL/GenBank/DDBJ databases">
        <authorList>
            <person name="de Groot N.N."/>
        </authorList>
    </citation>
    <scope>NUCLEOTIDE SEQUENCE [LARGE SCALE GENOMIC DNA]</scope>
    <source>
        <strain evidence="3 4">DSM 12130</strain>
    </source>
</reference>
<dbReference type="InterPro" id="IPR013429">
    <property type="entry name" value="Regulatory_FmdB_Zinc_ribbon"/>
</dbReference>
<feature type="domain" description="Putative regulatory protein FmdB zinc ribbon" evidence="2">
    <location>
        <begin position="1"/>
        <end position="43"/>
    </location>
</feature>
<evidence type="ECO:0000256" key="1">
    <source>
        <dbReference type="SAM" id="MobiDB-lite"/>
    </source>
</evidence>
<dbReference type="Pfam" id="PF09723">
    <property type="entry name" value="Zn_ribbon_8"/>
    <property type="match status" value="1"/>
</dbReference>
<protein>
    <submittedName>
        <fullName evidence="3">Putative regulatory protein, FmdB family</fullName>
    </submittedName>
</protein>
<dbReference type="AlphaFoldDB" id="A0A1H0QP32"/>
<feature type="region of interest" description="Disordered" evidence="1">
    <location>
        <begin position="142"/>
        <end position="163"/>
    </location>
</feature>
<dbReference type="PANTHER" id="PTHR34404:SF3">
    <property type="entry name" value="REGULATORY PROTEIN, FMDB FAMILY"/>
    <property type="match status" value="1"/>
</dbReference>
<evidence type="ECO:0000313" key="4">
    <source>
        <dbReference type="Proteomes" id="UP000199073"/>
    </source>
</evidence>
<dbReference type="RefSeq" id="WP_092222475.1">
    <property type="nucleotide sequence ID" value="NZ_FNJI01000012.1"/>
</dbReference>
<sequence length="163" mass="18733">MPIYEFYCEPCNTVFNFLSLRVNTSKIPSCPRCGQQKMTRQLSTFAAITGAEKEGRGIAPELDETRMERAFESLMSEAEHMKEDDPRQMASLMRKFTSETGLRLGDSMEEAISRMESGEDPDRVEKEMENRLGDEDFYIATMQKSPGKKRTAPLHDEKLYKLE</sequence>
<dbReference type="SMART" id="SM00834">
    <property type="entry name" value="CxxC_CXXC_SSSS"/>
    <property type="match status" value="1"/>
</dbReference>